<keyword evidence="2" id="KW-1133">Transmembrane helix</keyword>
<evidence type="ECO:0000256" key="1">
    <source>
        <dbReference type="SAM" id="MobiDB-lite"/>
    </source>
</evidence>
<keyword evidence="4" id="KW-1185">Reference proteome</keyword>
<evidence type="ECO:0000313" key="3">
    <source>
        <dbReference type="EMBL" id="MDP9844282.1"/>
    </source>
</evidence>
<name>A0ABT9QC93_9ACTN</name>
<organism evidence="3 4">
    <name type="scientific">Streptosporangium lutulentum</name>
    <dbReference type="NCBI Taxonomy" id="1461250"/>
    <lineage>
        <taxon>Bacteria</taxon>
        <taxon>Bacillati</taxon>
        <taxon>Actinomycetota</taxon>
        <taxon>Actinomycetes</taxon>
        <taxon>Streptosporangiales</taxon>
        <taxon>Streptosporangiaceae</taxon>
        <taxon>Streptosporangium</taxon>
    </lineage>
</organism>
<evidence type="ECO:0000256" key="2">
    <source>
        <dbReference type="SAM" id="Phobius"/>
    </source>
</evidence>
<feature type="transmembrane region" description="Helical" evidence="2">
    <location>
        <begin position="79"/>
        <end position="104"/>
    </location>
</feature>
<protein>
    <submittedName>
        <fullName evidence="3">Uncharacterized protein</fullName>
    </submittedName>
</protein>
<keyword evidence="2" id="KW-0472">Membrane</keyword>
<feature type="transmembrane region" description="Helical" evidence="2">
    <location>
        <begin position="142"/>
        <end position="164"/>
    </location>
</feature>
<feature type="transmembrane region" description="Helical" evidence="2">
    <location>
        <begin position="31"/>
        <end position="48"/>
    </location>
</feature>
<comment type="caution">
    <text evidence="3">The sequence shown here is derived from an EMBL/GenBank/DDBJ whole genome shotgun (WGS) entry which is preliminary data.</text>
</comment>
<feature type="transmembrane region" description="Helical" evidence="2">
    <location>
        <begin position="55"/>
        <end position="73"/>
    </location>
</feature>
<feature type="region of interest" description="Disordered" evidence="1">
    <location>
        <begin position="169"/>
        <end position="224"/>
    </location>
</feature>
<feature type="transmembrane region" description="Helical" evidence="2">
    <location>
        <begin position="116"/>
        <end position="136"/>
    </location>
</feature>
<keyword evidence="2" id="KW-0812">Transmembrane</keyword>
<reference evidence="3 4" key="1">
    <citation type="submission" date="2023-07" db="EMBL/GenBank/DDBJ databases">
        <title>Sequencing the genomes of 1000 actinobacteria strains.</title>
        <authorList>
            <person name="Klenk H.-P."/>
        </authorList>
    </citation>
    <scope>NUCLEOTIDE SEQUENCE [LARGE SCALE GENOMIC DNA]</scope>
    <source>
        <strain evidence="3 4">DSM 46740</strain>
    </source>
</reference>
<gene>
    <name evidence="3" type="ORF">J2853_003493</name>
</gene>
<accession>A0ABT9QC93</accession>
<feature type="compositionally biased region" description="Basic and acidic residues" evidence="1">
    <location>
        <begin position="214"/>
        <end position="224"/>
    </location>
</feature>
<feature type="compositionally biased region" description="Low complexity" evidence="1">
    <location>
        <begin position="178"/>
        <end position="195"/>
    </location>
</feature>
<evidence type="ECO:0000313" key="4">
    <source>
        <dbReference type="Proteomes" id="UP001225356"/>
    </source>
</evidence>
<dbReference type="EMBL" id="JAUSQU010000001">
    <property type="protein sequence ID" value="MDP9844282.1"/>
    <property type="molecule type" value="Genomic_DNA"/>
</dbReference>
<sequence length="224" mass="23103">MSTLHSLSWRAMVWACGTAALLVAMPPDYRAGIVMPLFAALIGLLAAAEPESPWVLSLEVATVVAWLLTTVVYGYAPSWIVALAIGALLYIHHAMAALAAHLPVPARIPLSPLIAWLGRLGGVLAASVALCLPVTALAGASLAIPSAVAVVLGAGGALGVAYVLTRPEKEGRGRAERPGTAATARPGARPRVPGRQSAAFGVMTRVRRARTKRSASEPESGARN</sequence>
<dbReference type="RefSeq" id="WP_307559035.1">
    <property type="nucleotide sequence ID" value="NZ_JAUSQU010000001.1"/>
</dbReference>
<dbReference type="Proteomes" id="UP001225356">
    <property type="component" value="Unassembled WGS sequence"/>
</dbReference>
<feature type="transmembrane region" description="Helical" evidence="2">
    <location>
        <begin position="7"/>
        <end position="25"/>
    </location>
</feature>
<proteinExistence type="predicted"/>